<evidence type="ECO:0000313" key="2">
    <source>
        <dbReference type="EMBL" id="MBP1298798.1"/>
    </source>
</evidence>
<proteinExistence type="predicted"/>
<sequence>MIVNRSLFDHQSPTFDGHADDRRKKRRLNLGWGGAFA</sequence>
<evidence type="ECO:0000313" key="5">
    <source>
        <dbReference type="Proteomes" id="UP001565471"/>
    </source>
</evidence>
<gene>
    <name evidence="3" type="ORF">ABIF29_002405</name>
    <name evidence="2" type="ORF">JOH49_008551</name>
</gene>
<evidence type="ECO:0000256" key="1">
    <source>
        <dbReference type="SAM" id="MobiDB-lite"/>
    </source>
</evidence>
<organism evidence="2 4">
    <name type="scientific">Bradyrhizobium elkanii</name>
    <dbReference type="NCBI Taxonomy" id="29448"/>
    <lineage>
        <taxon>Bacteria</taxon>
        <taxon>Pseudomonadati</taxon>
        <taxon>Pseudomonadota</taxon>
        <taxon>Alphaproteobacteria</taxon>
        <taxon>Hyphomicrobiales</taxon>
        <taxon>Nitrobacteraceae</taxon>
        <taxon>Bradyrhizobium</taxon>
    </lineage>
</organism>
<comment type="caution">
    <text evidence="2">The sequence shown here is derived from an EMBL/GenBank/DDBJ whole genome shotgun (WGS) entry which is preliminary data.</text>
</comment>
<evidence type="ECO:0000313" key="3">
    <source>
        <dbReference type="EMBL" id="MEY9315606.1"/>
    </source>
</evidence>
<accession>A0A8I1YES9</accession>
<name>A0A8I1YES9_BRAEL</name>
<protein>
    <submittedName>
        <fullName evidence="2">Uncharacterized protein</fullName>
    </submittedName>
</protein>
<evidence type="ECO:0000313" key="4">
    <source>
        <dbReference type="Proteomes" id="UP000673383"/>
    </source>
</evidence>
<dbReference type="AlphaFoldDB" id="A0A8I1YES9"/>
<dbReference type="Proteomes" id="UP000673383">
    <property type="component" value="Unassembled WGS sequence"/>
</dbReference>
<dbReference type="EMBL" id="JAFICZ010000001">
    <property type="protein sequence ID" value="MBP1298798.1"/>
    <property type="molecule type" value="Genomic_DNA"/>
</dbReference>
<reference evidence="2" key="1">
    <citation type="submission" date="2021-02" db="EMBL/GenBank/DDBJ databases">
        <title>Genomic Encyclopedia of Type Strains, Phase IV (KMG-V): Genome sequencing to study the core and pangenomes of soil and plant-associated prokaryotes.</title>
        <authorList>
            <person name="Whitman W."/>
        </authorList>
    </citation>
    <scope>NUCLEOTIDE SEQUENCE</scope>
    <source>
        <strain evidence="2">USDA 406</strain>
    </source>
</reference>
<dbReference type="EMBL" id="JBGBZA010000002">
    <property type="protein sequence ID" value="MEY9315606.1"/>
    <property type="molecule type" value="Genomic_DNA"/>
</dbReference>
<feature type="region of interest" description="Disordered" evidence="1">
    <location>
        <begin position="1"/>
        <end position="20"/>
    </location>
</feature>
<dbReference type="Proteomes" id="UP001565471">
    <property type="component" value="Unassembled WGS sequence"/>
</dbReference>
<keyword evidence="5" id="KW-1185">Reference proteome</keyword>
<reference evidence="3 5" key="2">
    <citation type="submission" date="2024-07" db="EMBL/GenBank/DDBJ databases">
        <title>Genomic Encyclopedia of Type Strains, Phase V (KMG-V): Genome sequencing to study the core and pangenomes of soil and plant-associated prokaryotes.</title>
        <authorList>
            <person name="Whitman W."/>
        </authorList>
    </citation>
    <scope>NUCLEOTIDE SEQUENCE [LARGE SCALE GENOMIC DNA]</scope>
    <source>
        <strain evidence="3 5">USDA 415</strain>
    </source>
</reference>